<organism evidence="1 2">
    <name type="scientific">Symbiodinium natans</name>
    <dbReference type="NCBI Taxonomy" id="878477"/>
    <lineage>
        <taxon>Eukaryota</taxon>
        <taxon>Sar</taxon>
        <taxon>Alveolata</taxon>
        <taxon>Dinophyceae</taxon>
        <taxon>Suessiales</taxon>
        <taxon>Symbiodiniaceae</taxon>
        <taxon>Symbiodinium</taxon>
    </lineage>
</organism>
<name>A0A812P033_9DINO</name>
<gene>
    <name evidence="1" type="ORF">SNAT2548_LOCUS17360</name>
</gene>
<dbReference type="Proteomes" id="UP000604046">
    <property type="component" value="Unassembled WGS sequence"/>
</dbReference>
<proteinExistence type="predicted"/>
<comment type="caution">
    <text evidence="1">The sequence shown here is derived from an EMBL/GenBank/DDBJ whole genome shotgun (WGS) entry which is preliminary data.</text>
</comment>
<evidence type="ECO:0000313" key="2">
    <source>
        <dbReference type="Proteomes" id="UP000604046"/>
    </source>
</evidence>
<dbReference type="AlphaFoldDB" id="A0A812P033"/>
<sequence length="189" mass="21005">MVEIQEKLLLAYEGGPLVPIPEEFLFSNTAGKFLRLRVSHAGICKLIAGNKYSDLFKQVRNPSLSSGPNYKKLLDEIQTGYHRQAKQLLASASSGSAGGEDFFEDGGEQADKVRPKKVLIKDDMPPILELMLDGTPIKVATPPSFRNMVASVLVEETNLKNCFDFLSKDIPNCWGDAGEQQKRKYRKKS</sequence>
<keyword evidence="2" id="KW-1185">Reference proteome</keyword>
<reference evidence="1" key="1">
    <citation type="submission" date="2021-02" db="EMBL/GenBank/DDBJ databases">
        <authorList>
            <person name="Dougan E. K."/>
            <person name="Rhodes N."/>
            <person name="Thang M."/>
            <person name="Chan C."/>
        </authorList>
    </citation>
    <scope>NUCLEOTIDE SEQUENCE</scope>
</reference>
<dbReference type="EMBL" id="CAJNDS010002109">
    <property type="protein sequence ID" value="CAE7331915.1"/>
    <property type="molecule type" value="Genomic_DNA"/>
</dbReference>
<protein>
    <submittedName>
        <fullName evidence="1">Uncharacterized protein</fullName>
    </submittedName>
</protein>
<accession>A0A812P033</accession>
<evidence type="ECO:0000313" key="1">
    <source>
        <dbReference type="EMBL" id="CAE7331915.1"/>
    </source>
</evidence>